<dbReference type="EMBL" id="MN043729">
    <property type="protein sequence ID" value="QDP42843.1"/>
    <property type="molecule type" value="Genomic_DNA"/>
</dbReference>
<sequence length="108" mass="12296">MASFSQDTKWMEAKRVVGHLSWLEVIAYYREIQGTNVFVYSIIDGEKRLIVDVLSDDSVLLLGKNGVLTDTYANVLNSRKVFKYSECSETKIYDLGTKQIEIAVESHN</sequence>
<reference evidence="1 2" key="1">
    <citation type="submission" date="2019-06" db="EMBL/GenBank/DDBJ databases">
        <authorList>
            <person name="Hertel R."/>
        </authorList>
    </citation>
    <scope>NUCLEOTIDE SEQUENCE [LARGE SCALE GENOMIC DNA]</scope>
</reference>
<organism evidence="1 2">
    <name type="scientific">Bacillus phage vB_BmeM-Goe8</name>
    <dbReference type="NCBI Taxonomy" id="2593638"/>
    <lineage>
        <taxon>Viruses</taxon>
        <taxon>Duplodnaviria</taxon>
        <taxon>Heunggongvirae</taxon>
        <taxon>Uroviricota</taxon>
        <taxon>Caudoviricetes</taxon>
        <taxon>Herelleviridae</taxon>
        <taxon>Bastillevirinae</taxon>
        <taxon>Goettingenvirus</taxon>
        <taxon>Goettingenvirus goe8</taxon>
    </lineage>
</organism>
<dbReference type="Proteomes" id="UP000317800">
    <property type="component" value="Segment"/>
</dbReference>
<name>A0A516KMN0_9CAUD</name>
<gene>
    <name evidence="1" type="ORF">Goe8_c00700</name>
</gene>
<accession>A0A516KMN0</accession>
<evidence type="ECO:0000313" key="2">
    <source>
        <dbReference type="Proteomes" id="UP000317800"/>
    </source>
</evidence>
<evidence type="ECO:0000313" key="1">
    <source>
        <dbReference type="EMBL" id="QDP42843.1"/>
    </source>
</evidence>
<protein>
    <submittedName>
        <fullName evidence="1">Uncharacterized protein</fullName>
    </submittedName>
</protein>
<keyword evidence="2" id="KW-1185">Reference proteome</keyword>
<proteinExistence type="predicted"/>